<keyword evidence="3" id="KW-1185">Reference proteome</keyword>
<dbReference type="KEGG" id="scya:EJ357_42305"/>
<dbReference type="EMBL" id="CP034539">
    <property type="protein sequence ID" value="AZQ39258.1"/>
    <property type="molecule type" value="Genomic_DNA"/>
</dbReference>
<proteinExistence type="predicted"/>
<keyword evidence="1" id="KW-0812">Transmembrane</keyword>
<dbReference type="Proteomes" id="UP000280298">
    <property type="component" value="Chromosome"/>
</dbReference>
<gene>
    <name evidence="2" type="ORF">EJ357_42305</name>
</gene>
<sequence length="71" mass="7881">MHSNRRLIGRYDWSYGERFAVAVALVVLSLLWLTSTEAMWAIVVAWVGAAGGALGVLYSGWRCIRTRGDSH</sequence>
<name>A0A3Q9EU92_9ACTN</name>
<keyword evidence="1" id="KW-0472">Membrane</keyword>
<evidence type="ECO:0000313" key="3">
    <source>
        <dbReference type="Proteomes" id="UP000280298"/>
    </source>
</evidence>
<organism evidence="2 3">
    <name type="scientific">Streptomyces cyaneochromogenes</name>
    <dbReference type="NCBI Taxonomy" id="2496836"/>
    <lineage>
        <taxon>Bacteria</taxon>
        <taxon>Bacillati</taxon>
        <taxon>Actinomycetota</taxon>
        <taxon>Actinomycetes</taxon>
        <taxon>Kitasatosporales</taxon>
        <taxon>Streptomycetaceae</taxon>
        <taxon>Streptomyces</taxon>
    </lineage>
</organism>
<evidence type="ECO:0000313" key="2">
    <source>
        <dbReference type="EMBL" id="AZQ39258.1"/>
    </source>
</evidence>
<dbReference type="AlphaFoldDB" id="A0A3Q9EU92"/>
<reference evidence="2 3" key="1">
    <citation type="journal article" date="2019" name="Int. J. Syst. Evol. Microbiol.">
        <title>Streptomyces cyaneochromogenes sp. nov., a blue pigment-producing actinomycete from manganese-contaminated soil.</title>
        <authorList>
            <person name="Tang X."/>
            <person name="Zhao J."/>
            <person name="Li K."/>
            <person name="Chen Z."/>
            <person name="Sun Y."/>
            <person name="Gao J."/>
        </authorList>
    </citation>
    <scope>NUCLEOTIDE SEQUENCE [LARGE SCALE GENOMIC DNA]</scope>
    <source>
        <strain evidence="2 3">MK-45</strain>
    </source>
</reference>
<evidence type="ECO:0000256" key="1">
    <source>
        <dbReference type="SAM" id="Phobius"/>
    </source>
</evidence>
<feature type="transmembrane region" description="Helical" evidence="1">
    <location>
        <begin position="39"/>
        <end position="61"/>
    </location>
</feature>
<protein>
    <submittedName>
        <fullName evidence="2">Uncharacterized protein</fullName>
    </submittedName>
</protein>
<accession>A0A3Q9EU92</accession>
<feature type="transmembrane region" description="Helical" evidence="1">
    <location>
        <begin position="15"/>
        <end position="33"/>
    </location>
</feature>
<keyword evidence="1" id="KW-1133">Transmembrane helix</keyword>